<comment type="caution">
    <text evidence="1">The sequence shown here is derived from an EMBL/GenBank/DDBJ whole genome shotgun (WGS) entry which is preliminary data.</text>
</comment>
<sequence>MNISDIPFGVTDWSQIERSEHAGETGMAYWRTQVFGALRVRMVEYSAGYLADHWCHKGHILLCLEGELHTELEDGRRFVMTAGMSYQVADQAEAHRSSTPGGARLFIVD</sequence>
<dbReference type="OrthoDB" id="9794443at2"/>
<evidence type="ECO:0008006" key="3">
    <source>
        <dbReference type="Google" id="ProtNLM"/>
    </source>
</evidence>
<evidence type="ECO:0000313" key="1">
    <source>
        <dbReference type="EMBL" id="TIH09416.1"/>
    </source>
</evidence>
<dbReference type="RefSeq" id="WP_136662705.1">
    <property type="nucleotide sequence ID" value="NZ_RFLV01000001.1"/>
</dbReference>
<dbReference type="InterPro" id="IPR011051">
    <property type="entry name" value="RmlC_Cupin_sf"/>
</dbReference>
<keyword evidence="2" id="KW-1185">Reference proteome</keyword>
<accession>A0A4T2A2Q4</accession>
<dbReference type="InterPro" id="IPR047713">
    <property type="entry name" value="DHCW_cupin"/>
</dbReference>
<organism evidence="1 2">
    <name type="scientific">Pseudomonas leptonychotis</name>
    <dbReference type="NCBI Taxonomy" id="2448482"/>
    <lineage>
        <taxon>Bacteria</taxon>
        <taxon>Pseudomonadati</taxon>
        <taxon>Pseudomonadota</taxon>
        <taxon>Gammaproteobacteria</taxon>
        <taxon>Pseudomonadales</taxon>
        <taxon>Pseudomonadaceae</taxon>
        <taxon>Pseudomonas</taxon>
    </lineage>
</organism>
<dbReference type="Proteomes" id="UP000307541">
    <property type="component" value="Unassembled WGS sequence"/>
</dbReference>
<gene>
    <name evidence="1" type="ORF">D8779_01465</name>
</gene>
<dbReference type="EMBL" id="RFLV01000001">
    <property type="protein sequence ID" value="TIH09416.1"/>
    <property type="molecule type" value="Genomic_DNA"/>
</dbReference>
<evidence type="ECO:0000313" key="2">
    <source>
        <dbReference type="Proteomes" id="UP000307541"/>
    </source>
</evidence>
<reference evidence="1 2" key="1">
    <citation type="submission" date="2018-10" db="EMBL/GenBank/DDBJ databases">
        <title>Pseudomonas leptonychotis sp. nov., isolated from Weddell seals in Antarctica.</title>
        <authorList>
            <person name="Novakova D."/>
            <person name="Svec P."/>
            <person name="Kralova S."/>
            <person name="Kristofova L."/>
            <person name="Zeman M."/>
            <person name="Pantucek R."/>
            <person name="Maslanova I."/>
            <person name="Sedlacek I."/>
        </authorList>
    </citation>
    <scope>NUCLEOTIDE SEQUENCE [LARGE SCALE GENOMIC DNA]</scope>
    <source>
        <strain evidence="1 2">CCM 8849</strain>
    </source>
</reference>
<dbReference type="NCBIfam" id="NF038084">
    <property type="entry name" value="DHCW_cupin"/>
    <property type="match status" value="1"/>
</dbReference>
<protein>
    <recommendedName>
        <fullName evidence="3">DHCW motif cupin fold protein</fullName>
    </recommendedName>
</protein>
<dbReference type="AlphaFoldDB" id="A0A4T2A2Q4"/>
<name>A0A4T2A2Q4_9PSED</name>
<proteinExistence type="predicted"/>
<dbReference type="SUPFAM" id="SSF51182">
    <property type="entry name" value="RmlC-like cupins"/>
    <property type="match status" value="1"/>
</dbReference>